<dbReference type="OrthoDB" id="6159491at2759"/>
<name>A0A6J8BGU1_MYTCO</name>
<reference evidence="1 2" key="1">
    <citation type="submission" date="2020-06" db="EMBL/GenBank/DDBJ databases">
        <authorList>
            <person name="Li R."/>
            <person name="Bekaert M."/>
        </authorList>
    </citation>
    <scope>NUCLEOTIDE SEQUENCE [LARGE SCALE GENOMIC DNA]</scope>
    <source>
        <strain evidence="2">wild</strain>
    </source>
</reference>
<evidence type="ECO:0000313" key="2">
    <source>
        <dbReference type="Proteomes" id="UP000507470"/>
    </source>
</evidence>
<keyword evidence="2" id="KW-1185">Reference proteome</keyword>
<gene>
    <name evidence="1" type="ORF">MCOR_17974</name>
</gene>
<evidence type="ECO:0000313" key="1">
    <source>
        <dbReference type="EMBL" id="CAC5382114.1"/>
    </source>
</evidence>
<sequence length="151" mass="16692">MKTFMKVFKDLGVPLAENKTVGPMTALVFLGHDIDTLLILGKIPENKVIRSRTLAPEADQTPSDIPVEFHMVNSNLKCRINSSIGVHMTKHGGCYIRYPDIKTTDEFLAEDGMHLTKIGNEIFLNIIQAALETIISSKTGGITFPDDYSTL</sequence>
<organism evidence="1 2">
    <name type="scientific">Mytilus coruscus</name>
    <name type="common">Sea mussel</name>
    <dbReference type="NCBI Taxonomy" id="42192"/>
    <lineage>
        <taxon>Eukaryota</taxon>
        <taxon>Metazoa</taxon>
        <taxon>Spiralia</taxon>
        <taxon>Lophotrochozoa</taxon>
        <taxon>Mollusca</taxon>
        <taxon>Bivalvia</taxon>
        <taxon>Autobranchia</taxon>
        <taxon>Pteriomorphia</taxon>
        <taxon>Mytilida</taxon>
        <taxon>Mytiloidea</taxon>
        <taxon>Mytilidae</taxon>
        <taxon>Mytilinae</taxon>
        <taxon>Mytilus</taxon>
    </lineage>
</organism>
<accession>A0A6J8BGU1</accession>
<dbReference type="AlphaFoldDB" id="A0A6J8BGU1"/>
<dbReference type="EMBL" id="CACVKT020003176">
    <property type="protein sequence ID" value="CAC5382114.1"/>
    <property type="molecule type" value="Genomic_DNA"/>
</dbReference>
<dbReference type="Proteomes" id="UP000507470">
    <property type="component" value="Unassembled WGS sequence"/>
</dbReference>
<protein>
    <submittedName>
        <fullName evidence="1">Uncharacterized protein</fullName>
    </submittedName>
</protein>
<proteinExistence type="predicted"/>